<proteinExistence type="predicted"/>
<dbReference type="InterPro" id="IPR023198">
    <property type="entry name" value="PGP-like_dom2"/>
</dbReference>
<dbReference type="PANTHER" id="PTHR46470">
    <property type="entry name" value="N-ACYLNEURAMINATE-9-PHOSPHATASE"/>
    <property type="match status" value="1"/>
</dbReference>
<keyword evidence="1 3" id="KW-0378">Hydrolase</keyword>
<dbReference type="OrthoDB" id="3680851at2"/>
<evidence type="ECO:0000256" key="2">
    <source>
        <dbReference type="ARBA" id="ARBA00022842"/>
    </source>
</evidence>
<sequence>MRRVRHDRQVLIFDADDTLWENNILFERAIDGFLDWVAHPTLDRTAIRGVLDDIERANSAAHGYGSTVFLRSLGDCFATLHSRPASAAELRHLEELASALVEGKVEPMPGVARTLEALGQRHELLLLTKGDTGEQERKIAASRLARHFREVHIVAEKTVDTYWRLAERNSLVPETTWMIGNSPKSDILPARQAGMNAVFIPNEHTWVLEHGELDPADDGVLTLTTFPELLRHF</sequence>
<dbReference type="InterPro" id="IPR036412">
    <property type="entry name" value="HAD-like_sf"/>
</dbReference>
<evidence type="ECO:0000313" key="3">
    <source>
        <dbReference type="EMBL" id="SDD06458.1"/>
    </source>
</evidence>
<dbReference type="Gene3D" id="3.40.50.1000">
    <property type="entry name" value="HAD superfamily/HAD-like"/>
    <property type="match status" value="1"/>
</dbReference>
<dbReference type="SFLD" id="SFLDS00003">
    <property type="entry name" value="Haloacid_Dehalogenase"/>
    <property type="match status" value="1"/>
</dbReference>
<dbReference type="InterPro" id="IPR051400">
    <property type="entry name" value="HAD-like_hydrolase"/>
</dbReference>
<gene>
    <name evidence="3" type="ORF">SAMN05421630_105407</name>
</gene>
<dbReference type="SUPFAM" id="SSF56784">
    <property type="entry name" value="HAD-like"/>
    <property type="match status" value="1"/>
</dbReference>
<protein>
    <submittedName>
        <fullName evidence="3">Putative hydrolase of the HAD superfamily</fullName>
    </submittedName>
</protein>
<dbReference type="Pfam" id="PF00702">
    <property type="entry name" value="Hydrolase"/>
    <property type="match status" value="1"/>
</dbReference>
<dbReference type="EMBL" id="FMZE01000005">
    <property type="protein sequence ID" value="SDD06458.1"/>
    <property type="molecule type" value="Genomic_DNA"/>
</dbReference>
<dbReference type="Gene3D" id="1.10.150.240">
    <property type="entry name" value="Putative phosphatase, domain 2"/>
    <property type="match status" value="1"/>
</dbReference>
<dbReference type="PANTHER" id="PTHR46470:SF4">
    <property type="entry name" value="5-AMINO-6-(5-PHOSPHO-D-RIBITYLAMINO)URACIL PHOSPHATASE YIGB"/>
    <property type="match status" value="1"/>
</dbReference>
<keyword evidence="4" id="KW-1185">Reference proteome</keyword>
<dbReference type="GO" id="GO:0016787">
    <property type="term" value="F:hydrolase activity"/>
    <property type="evidence" value="ECO:0007669"/>
    <property type="project" value="UniProtKB-KW"/>
</dbReference>
<evidence type="ECO:0000256" key="1">
    <source>
        <dbReference type="ARBA" id="ARBA00022801"/>
    </source>
</evidence>
<dbReference type="InterPro" id="IPR023214">
    <property type="entry name" value="HAD_sf"/>
</dbReference>
<dbReference type="GO" id="GO:0009231">
    <property type="term" value="P:riboflavin biosynthetic process"/>
    <property type="evidence" value="ECO:0007669"/>
    <property type="project" value="TreeGrafter"/>
</dbReference>
<organism evidence="3 4">
    <name type="scientific">Prauserella marina</name>
    <dbReference type="NCBI Taxonomy" id="530584"/>
    <lineage>
        <taxon>Bacteria</taxon>
        <taxon>Bacillati</taxon>
        <taxon>Actinomycetota</taxon>
        <taxon>Actinomycetes</taxon>
        <taxon>Pseudonocardiales</taxon>
        <taxon>Pseudonocardiaceae</taxon>
        <taxon>Prauserella</taxon>
    </lineage>
</organism>
<name>A0A1G6RPJ3_9PSEU</name>
<reference evidence="3 4" key="1">
    <citation type="submission" date="2016-10" db="EMBL/GenBank/DDBJ databases">
        <authorList>
            <person name="de Groot N.N."/>
        </authorList>
    </citation>
    <scope>NUCLEOTIDE SEQUENCE [LARGE SCALE GENOMIC DNA]</scope>
    <source>
        <strain evidence="3 4">CGMCC 4.5506</strain>
    </source>
</reference>
<dbReference type="Proteomes" id="UP000199494">
    <property type="component" value="Unassembled WGS sequence"/>
</dbReference>
<dbReference type="AlphaFoldDB" id="A0A1G6RPJ3"/>
<dbReference type="SFLD" id="SFLDG01129">
    <property type="entry name" value="C1.5:_HAD__Beta-PGM__Phosphata"/>
    <property type="match status" value="1"/>
</dbReference>
<accession>A0A1G6RPJ3</accession>
<dbReference type="STRING" id="530584.SAMN05421630_105407"/>
<evidence type="ECO:0000313" key="4">
    <source>
        <dbReference type="Proteomes" id="UP000199494"/>
    </source>
</evidence>
<keyword evidence="2" id="KW-0460">Magnesium</keyword>